<feature type="domain" description="Response regulatory" evidence="4">
    <location>
        <begin position="4"/>
        <end position="120"/>
    </location>
</feature>
<evidence type="ECO:0000313" key="6">
    <source>
        <dbReference type="Proteomes" id="UP000178893"/>
    </source>
</evidence>
<dbReference type="InterPro" id="IPR011006">
    <property type="entry name" value="CheY-like_superfamily"/>
</dbReference>
<evidence type="ECO:0000313" key="5">
    <source>
        <dbReference type="EMBL" id="OGZ18020.1"/>
    </source>
</evidence>
<dbReference type="PANTHER" id="PTHR44591:SF14">
    <property type="entry name" value="PROTEIN PILG"/>
    <property type="match status" value="1"/>
</dbReference>
<evidence type="ECO:0000256" key="1">
    <source>
        <dbReference type="ARBA" id="ARBA00022553"/>
    </source>
</evidence>
<dbReference type="SMART" id="SM00448">
    <property type="entry name" value="REC"/>
    <property type="match status" value="1"/>
</dbReference>
<dbReference type="SUPFAM" id="SSF52172">
    <property type="entry name" value="CheY-like"/>
    <property type="match status" value="1"/>
</dbReference>
<dbReference type="InterPro" id="IPR050595">
    <property type="entry name" value="Bact_response_regulator"/>
</dbReference>
<reference evidence="5 6" key="1">
    <citation type="journal article" date="2016" name="Nat. Commun.">
        <title>Thousands of microbial genomes shed light on interconnected biogeochemical processes in an aquifer system.</title>
        <authorList>
            <person name="Anantharaman K."/>
            <person name="Brown C.T."/>
            <person name="Hug L.A."/>
            <person name="Sharon I."/>
            <person name="Castelle C.J."/>
            <person name="Probst A.J."/>
            <person name="Thomas B.C."/>
            <person name="Singh A."/>
            <person name="Wilkins M.J."/>
            <person name="Karaoz U."/>
            <person name="Brodie E.L."/>
            <person name="Williams K.H."/>
            <person name="Hubbard S.S."/>
            <person name="Banfield J.F."/>
        </authorList>
    </citation>
    <scope>NUCLEOTIDE SEQUENCE [LARGE SCALE GENOMIC DNA]</scope>
</reference>
<dbReference type="Pfam" id="PF00072">
    <property type="entry name" value="Response_reg"/>
    <property type="match status" value="1"/>
</dbReference>
<organism evidence="5 6">
    <name type="scientific">Candidatus Nealsonbacteria bacterium RBG_13_37_56</name>
    <dbReference type="NCBI Taxonomy" id="1801661"/>
    <lineage>
        <taxon>Bacteria</taxon>
        <taxon>Candidatus Nealsoniibacteriota</taxon>
    </lineage>
</organism>
<dbReference type="PROSITE" id="PS50110">
    <property type="entry name" value="RESPONSE_REGULATORY"/>
    <property type="match status" value="1"/>
</dbReference>
<gene>
    <name evidence="5" type="ORF">A2V72_02045</name>
</gene>
<proteinExistence type="predicted"/>
<accession>A0A1G2DYF9</accession>
<dbReference type="Gene3D" id="3.40.50.2300">
    <property type="match status" value="1"/>
</dbReference>
<dbReference type="Proteomes" id="UP000178893">
    <property type="component" value="Unassembled WGS sequence"/>
</dbReference>
<comment type="caution">
    <text evidence="5">The sequence shown here is derived from an EMBL/GenBank/DDBJ whole genome shotgun (WGS) entry which is preliminary data.</text>
</comment>
<sequence>MAKKILIIEDDRFLRKVIVKKLSKEKYKIVEAIDGEEGLRLAQLENPDLILLDLVLPQMDGFEVLEKIKNNESISKIPVIILSNLGGGDKISKGLKMGAADFLVKAELNPGEIVLKIEAVFNKKNKKIKI</sequence>
<keyword evidence="2" id="KW-0902">Two-component regulatory system</keyword>
<dbReference type="PANTHER" id="PTHR44591">
    <property type="entry name" value="STRESS RESPONSE REGULATOR PROTEIN 1"/>
    <property type="match status" value="1"/>
</dbReference>
<dbReference type="GO" id="GO:0000160">
    <property type="term" value="P:phosphorelay signal transduction system"/>
    <property type="evidence" value="ECO:0007669"/>
    <property type="project" value="UniProtKB-KW"/>
</dbReference>
<name>A0A1G2DYF9_9BACT</name>
<protein>
    <recommendedName>
        <fullName evidence="4">Response regulatory domain-containing protein</fullName>
    </recommendedName>
</protein>
<dbReference type="InterPro" id="IPR001789">
    <property type="entry name" value="Sig_transdc_resp-reg_receiver"/>
</dbReference>
<evidence type="ECO:0000259" key="4">
    <source>
        <dbReference type="PROSITE" id="PS50110"/>
    </source>
</evidence>
<evidence type="ECO:0000256" key="2">
    <source>
        <dbReference type="ARBA" id="ARBA00023012"/>
    </source>
</evidence>
<dbReference type="EMBL" id="MHLW01000020">
    <property type="protein sequence ID" value="OGZ18020.1"/>
    <property type="molecule type" value="Genomic_DNA"/>
</dbReference>
<evidence type="ECO:0000256" key="3">
    <source>
        <dbReference type="PROSITE-ProRule" id="PRU00169"/>
    </source>
</evidence>
<keyword evidence="1 3" id="KW-0597">Phosphoprotein</keyword>
<feature type="modified residue" description="4-aspartylphosphate" evidence="3">
    <location>
        <position position="53"/>
    </location>
</feature>
<dbReference type="CDD" id="cd17574">
    <property type="entry name" value="REC_OmpR"/>
    <property type="match status" value="1"/>
</dbReference>
<dbReference type="AlphaFoldDB" id="A0A1G2DYF9"/>